<reference evidence="3" key="1">
    <citation type="journal article" date="2019" name="Int. J. Syst. Evol. Microbiol.">
        <title>The Global Catalogue of Microorganisms (GCM) 10K type strain sequencing project: providing services to taxonomists for standard genome sequencing and annotation.</title>
        <authorList>
            <consortium name="The Broad Institute Genomics Platform"/>
            <consortium name="The Broad Institute Genome Sequencing Center for Infectious Disease"/>
            <person name="Wu L."/>
            <person name="Ma J."/>
        </authorList>
    </citation>
    <scope>NUCLEOTIDE SEQUENCE [LARGE SCALE GENOMIC DNA]</scope>
    <source>
        <strain evidence="3">CECT 7806</strain>
    </source>
</reference>
<name>A0ABT8ARW2_9HYPH</name>
<protein>
    <recommendedName>
        <fullName evidence="4">Isochorismatase hydrolase</fullName>
    </recommendedName>
</protein>
<keyword evidence="3" id="KW-1185">Reference proteome</keyword>
<dbReference type="EMBL" id="JAUFPT010000054">
    <property type="protein sequence ID" value="MDN3571993.1"/>
    <property type="molecule type" value="Genomic_DNA"/>
</dbReference>
<evidence type="ECO:0000313" key="2">
    <source>
        <dbReference type="EMBL" id="MDN3571993.1"/>
    </source>
</evidence>
<evidence type="ECO:0000313" key="3">
    <source>
        <dbReference type="Proteomes" id="UP001244297"/>
    </source>
</evidence>
<accession>A0ABT8ARW2</accession>
<feature type="region of interest" description="Disordered" evidence="1">
    <location>
        <begin position="59"/>
        <end position="122"/>
    </location>
</feature>
<proteinExistence type="predicted"/>
<sequence>MSDVALLVIDVQESFRRRPFWTDADVPLLAARAGLLDGYAGTTHEARCARLAAPRARVPGNCESAPLTDAALPPVTPPRSSRGNPDHSSRRPGEGGTSRARERPCPIRDPLDPRGCDPRGCP</sequence>
<gene>
    <name evidence="2" type="ORF">QWZ18_15320</name>
</gene>
<dbReference type="Proteomes" id="UP001244297">
    <property type="component" value="Unassembled WGS sequence"/>
</dbReference>
<evidence type="ECO:0008006" key="4">
    <source>
        <dbReference type="Google" id="ProtNLM"/>
    </source>
</evidence>
<comment type="caution">
    <text evidence="2">The sequence shown here is derived from an EMBL/GenBank/DDBJ whole genome shotgun (WGS) entry which is preliminary data.</text>
</comment>
<evidence type="ECO:0000256" key="1">
    <source>
        <dbReference type="SAM" id="MobiDB-lite"/>
    </source>
</evidence>
<organism evidence="2 3">
    <name type="scientific">Methylobacterium longum</name>
    <dbReference type="NCBI Taxonomy" id="767694"/>
    <lineage>
        <taxon>Bacteria</taxon>
        <taxon>Pseudomonadati</taxon>
        <taxon>Pseudomonadota</taxon>
        <taxon>Alphaproteobacteria</taxon>
        <taxon>Hyphomicrobiales</taxon>
        <taxon>Methylobacteriaceae</taxon>
        <taxon>Methylobacterium</taxon>
    </lineage>
</organism>
<dbReference type="RefSeq" id="WP_238286981.1">
    <property type="nucleotide sequence ID" value="NZ_BPQS01000008.1"/>
</dbReference>
<feature type="compositionally biased region" description="Basic and acidic residues" evidence="1">
    <location>
        <begin position="84"/>
        <end position="122"/>
    </location>
</feature>